<keyword evidence="1" id="KW-1133">Transmembrane helix</keyword>
<feature type="transmembrane region" description="Helical" evidence="1">
    <location>
        <begin position="311"/>
        <end position="332"/>
    </location>
</feature>
<evidence type="ECO:0000313" key="4">
    <source>
        <dbReference type="Proteomes" id="UP000886687"/>
    </source>
</evidence>
<accession>A0A9E4K3L4</accession>
<evidence type="ECO:0000259" key="2">
    <source>
        <dbReference type="Pfam" id="PF04892"/>
    </source>
</evidence>
<reference evidence="3" key="1">
    <citation type="journal article" date="2021" name="Proc. Natl. Acad. Sci. U.S.A.">
        <title>Global biogeography of chemosynthetic symbionts reveals both localized and globally distributed symbiont groups. .</title>
        <authorList>
            <person name="Osvatic J.T."/>
            <person name="Wilkins L.G.E."/>
            <person name="Leibrecht L."/>
            <person name="Leray M."/>
            <person name="Zauner S."/>
            <person name="Polzin J."/>
            <person name="Camacho Y."/>
            <person name="Gros O."/>
            <person name="van Gils J.A."/>
            <person name="Eisen J.A."/>
            <person name="Petersen J.M."/>
            <person name="Yuen B."/>
        </authorList>
    </citation>
    <scope>NUCLEOTIDE SEQUENCE</scope>
    <source>
        <strain evidence="3">MAGL173</strain>
    </source>
</reference>
<name>A0A9E4K3L4_9GAMM</name>
<feature type="transmembrane region" description="Helical" evidence="1">
    <location>
        <begin position="338"/>
        <end position="356"/>
    </location>
</feature>
<dbReference type="Pfam" id="PF04892">
    <property type="entry name" value="VanZ"/>
    <property type="match status" value="1"/>
</dbReference>
<keyword evidence="1" id="KW-0472">Membrane</keyword>
<proteinExistence type="predicted"/>
<feature type="transmembrane region" description="Helical" evidence="1">
    <location>
        <begin position="12"/>
        <end position="30"/>
    </location>
</feature>
<keyword evidence="1" id="KW-0812">Transmembrane</keyword>
<feature type="transmembrane region" description="Helical" evidence="1">
    <location>
        <begin position="226"/>
        <end position="244"/>
    </location>
</feature>
<organism evidence="3 4">
    <name type="scientific">Candidatus Thiodiazotropha lotti</name>
    <dbReference type="NCBI Taxonomy" id="2792787"/>
    <lineage>
        <taxon>Bacteria</taxon>
        <taxon>Pseudomonadati</taxon>
        <taxon>Pseudomonadota</taxon>
        <taxon>Gammaproteobacteria</taxon>
        <taxon>Chromatiales</taxon>
        <taxon>Sedimenticolaceae</taxon>
        <taxon>Candidatus Thiodiazotropha</taxon>
    </lineage>
</organism>
<evidence type="ECO:0000313" key="3">
    <source>
        <dbReference type="EMBL" id="MCG7938602.1"/>
    </source>
</evidence>
<feature type="domain" description="VanZ-like" evidence="2">
    <location>
        <begin position="274"/>
        <end position="357"/>
    </location>
</feature>
<feature type="transmembrane region" description="Helical" evidence="1">
    <location>
        <begin position="196"/>
        <end position="214"/>
    </location>
</feature>
<evidence type="ECO:0000256" key="1">
    <source>
        <dbReference type="SAM" id="Phobius"/>
    </source>
</evidence>
<sequence length="368" mass="41174">MLEGSGKYPQSISVHYLIATSLALLSYLFFASVDAYVVDGEQLLVNPDFSDHLAGWRISGDKDLLQVSDGTVEIRHDALSQSNTLSQCWDRERFPDRILVGISASTKDLALGDKPWHLARAGLIGQLPDGTKDYRLTSRLVLLKEDVGWQPYRTGIEIDQSLERICLSIGLLGSKGSFQFKDPLLYPAAIPPTYSLIKNLLLAVWAAVGVIWLIRLIRHYRQRTQMGFMLAMLVAISVGILMPAELKSEVENWLSLYLPEFTTKQVLNTLGVPYQLPADVLPQRWDVSKFGHLLGFFLLSLILFSEKEKSVWILLPGLVIAAVVTEILQHYVPGRAPRLSDVMVDLIGIVAGWWLIRGYFKIRQSVAG</sequence>
<gene>
    <name evidence="3" type="ORF">JAZ04_07065</name>
</gene>
<dbReference type="InterPro" id="IPR006976">
    <property type="entry name" value="VanZ-like"/>
</dbReference>
<comment type="caution">
    <text evidence="3">The sequence shown here is derived from an EMBL/GenBank/DDBJ whole genome shotgun (WGS) entry which is preliminary data.</text>
</comment>
<dbReference type="AlphaFoldDB" id="A0A9E4K3L4"/>
<protein>
    <submittedName>
        <fullName evidence="3">VanZ family protein</fullName>
    </submittedName>
</protein>
<dbReference type="Proteomes" id="UP000886687">
    <property type="component" value="Unassembled WGS sequence"/>
</dbReference>
<feature type="transmembrane region" description="Helical" evidence="1">
    <location>
        <begin position="287"/>
        <end position="304"/>
    </location>
</feature>
<dbReference type="EMBL" id="JAEPDI010000003">
    <property type="protein sequence ID" value="MCG7938602.1"/>
    <property type="molecule type" value="Genomic_DNA"/>
</dbReference>
<dbReference type="NCBIfam" id="NF037970">
    <property type="entry name" value="vanZ_1"/>
    <property type="match status" value="1"/>
</dbReference>